<comment type="function">
    <text evidence="16">Removal of H(2)O(2), oxidation of toxic reductants, biosynthesis and degradation of lignin, suberization, auxin catabolism, response to environmental stresses such as wounding, pathogen attack and oxidative stress.</text>
</comment>
<dbReference type="GO" id="GO:0005576">
    <property type="term" value="C:extracellular region"/>
    <property type="evidence" value="ECO:0007669"/>
    <property type="project" value="UniProtKB-SubCell"/>
</dbReference>
<keyword evidence="11 16" id="KW-0376">Hydrogen peroxide</keyword>
<accession>A0A9D5CG28</accession>
<dbReference type="InterPro" id="IPR010255">
    <property type="entry name" value="Haem_peroxidase_sf"/>
</dbReference>
<keyword evidence="7 13" id="KW-0106">Calcium</keyword>
<dbReference type="Proteomes" id="UP001085076">
    <property type="component" value="Miscellaneous, Linkage group lg05"/>
</dbReference>
<dbReference type="Gene3D" id="1.10.520.10">
    <property type="match status" value="1"/>
</dbReference>
<evidence type="ECO:0000256" key="2">
    <source>
        <dbReference type="ARBA" id="ARBA00012313"/>
    </source>
</evidence>
<dbReference type="EMBL" id="JAGGNH010000005">
    <property type="protein sequence ID" value="KAJ0972260.1"/>
    <property type="molecule type" value="Genomic_DNA"/>
</dbReference>
<name>A0A9D5CG28_9LILI</name>
<evidence type="ECO:0000256" key="12">
    <source>
        <dbReference type="PIRSR" id="PIRSR600823-2"/>
    </source>
</evidence>
<keyword evidence="6" id="KW-0732">Signal</keyword>
<protein>
    <recommendedName>
        <fullName evidence="2 16">Peroxidase</fullName>
        <ecNumber evidence="2 16">1.11.1.7</ecNumber>
    </recommendedName>
</protein>
<evidence type="ECO:0000256" key="6">
    <source>
        <dbReference type="ARBA" id="ARBA00022729"/>
    </source>
</evidence>
<evidence type="ECO:0000256" key="13">
    <source>
        <dbReference type="PIRSR" id="PIRSR600823-3"/>
    </source>
</evidence>
<dbReference type="PRINTS" id="PR00461">
    <property type="entry name" value="PLPEROXIDASE"/>
</dbReference>
<evidence type="ECO:0000259" key="17">
    <source>
        <dbReference type="PROSITE" id="PS50873"/>
    </source>
</evidence>
<reference evidence="18" key="2">
    <citation type="journal article" date="2022" name="Hortic Res">
        <title>The genome of Dioscorea zingiberensis sheds light on the biosynthesis, origin and evolution of the medicinally important diosgenin saponins.</title>
        <authorList>
            <person name="Li Y."/>
            <person name="Tan C."/>
            <person name="Li Z."/>
            <person name="Guo J."/>
            <person name="Li S."/>
            <person name="Chen X."/>
            <person name="Wang C."/>
            <person name="Dai X."/>
            <person name="Yang H."/>
            <person name="Song W."/>
            <person name="Hou L."/>
            <person name="Xu J."/>
            <person name="Tong Z."/>
            <person name="Xu A."/>
            <person name="Yuan X."/>
            <person name="Wang W."/>
            <person name="Yang Q."/>
            <person name="Chen L."/>
            <person name="Sun Z."/>
            <person name="Wang K."/>
            <person name="Pan B."/>
            <person name="Chen J."/>
            <person name="Bao Y."/>
            <person name="Liu F."/>
            <person name="Qi X."/>
            <person name="Gang D.R."/>
            <person name="Wen J."/>
            <person name="Li J."/>
        </authorList>
    </citation>
    <scope>NUCLEOTIDE SEQUENCE</scope>
    <source>
        <strain evidence="18">Dzin_1.0</strain>
    </source>
</reference>
<keyword evidence="4 16" id="KW-0349">Heme</keyword>
<evidence type="ECO:0000256" key="9">
    <source>
        <dbReference type="ARBA" id="ARBA00023004"/>
    </source>
</evidence>
<dbReference type="GO" id="GO:0046872">
    <property type="term" value="F:metal ion binding"/>
    <property type="evidence" value="ECO:0007669"/>
    <property type="project" value="UniProtKB-UniRule"/>
</dbReference>
<sequence>MSNNYRGGTGTGTGTGGLLKVFVVLLLNIVGTDLVLVDAGISVPLNGLMLHYYANKTTCKRAEYLVKLEVGKLWNIDRSITPALLRLLYSDCLVTGCDASILLDGKRSEKAAPQNSGLRGFYVLDRIKEVLEEECPGIVSCADILQLATKEAVALAGAPKYPVFTGRRDGMKSNVSSVDLPPPSISWNKALAYFQLKGLDVLDLGTLLGAHTTGVTHCRYILDRLYNFNNTGRSDPSMDPTLLKQLRKSCPQAPKPGATQDPVVFLNPATGKNYSFTNSYYQRVLQNKAVLGIDQEFLSSKDGFRIANEFANGFEDLRRSFALAISRMGSLGVLTGEKGEIRRSCRCTNDDNPTLKGLK</sequence>
<feature type="binding site" evidence="13">
    <location>
        <position position="96"/>
    </location>
    <ligand>
        <name>Ca(2+)</name>
        <dbReference type="ChEBI" id="CHEBI:29108"/>
        <label>1</label>
    </ligand>
</feature>
<keyword evidence="5 13" id="KW-0479">Metal-binding</keyword>
<organism evidence="18 19">
    <name type="scientific">Dioscorea zingiberensis</name>
    <dbReference type="NCBI Taxonomy" id="325984"/>
    <lineage>
        <taxon>Eukaryota</taxon>
        <taxon>Viridiplantae</taxon>
        <taxon>Streptophyta</taxon>
        <taxon>Embryophyta</taxon>
        <taxon>Tracheophyta</taxon>
        <taxon>Spermatophyta</taxon>
        <taxon>Magnoliopsida</taxon>
        <taxon>Liliopsida</taxon>
        <taxon>Dioscoreales</taxon>
        <taxon>Dioscoreaceae</taxon>
        <taxon>Dioscorea</taxon>
    </lineage>
</organism>
<feature type="binding site" evidence="13">
    <location>
        <position position="91"/>
    </location>
    <ligand>
        <name>Ca(2+)</name>
        <dbReference type="ChEBI" id="CHEBI:29108"/>
        <label>1</label>
    </ligand>
</feature>
<feature type="disulfide bond" evidence="15">
    <location>
        <begin position="218"/>
        <end position="250"/>
    </location>
</feature>
<comment type="similarity">
    <text evidence="16">Belongs to the peroxidase family. Classical plant (class III) peroxidase subfamily.</text>
</comment>
<dbReference type="Pfam" id="PF00141">
    <property type="entry name" value="peroxidase"/>
    <property type="match status" value="1"/>
</dbReference>
<dbReference type="InterPro" id="IPR002016">
    <property type="entry name" value="Haem_peroxidase"/>
</dbReference>
<comment type="catalytic activity">
    <reaction evidence="1 16">
        <text>2 a phenolic donor + H2O2 = 2 a phenolic radical donor + 2 H2O</text>
        <dbReference type="Rhea" id="RHEA:56136"/>
        <dbReference type="ChEBI" id="CHEBI:15377"/>
        <dbReference type="ChEBI" id="CHEBI:16240"/>
        <dbReference type="ChEBI" id="CHEBI:139520"/>
        <dbReference type="ChEBI" id="CHEBI:139521"/>
        <dbReference type="EC" id="1.11.1.7"/>
    </reaction>
</comment>
<evidence type="ECO:0000256" key="3">
    <source>
        <dbReference type="ARBA" id="ARBA00022559"/>
    </source>
</evidence>
<evidence type="ECO:0000313" key="19">
    <source>
        <dbReference type="Proteomes" id="UP001085076"/>
    </source>
</evidence>
<evidence type="ECO:0000256" key="5">
    <source>
        <dbReference type="ARBA" id="ARBA00022723"/>
    </source>
</evidence>
<feature type="disulfide bond" evidence="15">
    <location>
        <begin position="59"/>
        <end position="135"/>
    </location>
</feature>
<dbReference type="PROSITE" id="PS50873">
    <property type="entry name" value="PEROXIDASE_4"/>
    <property type="match status" value="1"/>
</dbReference>
<dbReference type="EC" id="1.11.1.7" evidence="2 16"/>
<dbReference type="GO" id="GO:0042744">
    <property type="term" value="P:hydrogen peroxide catabolic process"/>
    <property type="evidence" value="ECO:0007669"/>
    <property type="project" value="UniProtKB-KW"/>
</dbReference>
<keyword evidence="3 16" id="KW-0575">Peroxidase</keyword>
<comment type="cofactor">
    <cofactor evidence="13 16">
        <name>heme b</name>
        <dbReference type="ChEBI" id="CHEBI:60344"/>
    </cofactor>
    <text evidence="13 16">Binds 1 heme b (iron(II)-protoporphyrin IX) group per subunit.</text>
</comment>
<dbReference type="SUPFAM" id="SSF48113">
    <property type="entry name" value="Heme-dependent peroxidases"/>
    <property type="match status" value="1"/>
</dbReference>
<feature type="binding site" evidence="13">
    <location>
        <position position="94"/>
    </location>
    <ligand>
        <name>Ca(2+)</name>
        <dbReference type="ChEBI" id="CHEBI:29108"/>
        <label>1</label>
    </ligand>
</feature>
<evidence type="ECO:0000256" key="1">
    <source>
        <dbReference type="ARBA" id="ARBA00000189"/>
    </source>
</evidence>
<dbReference type="FunFam" id="1.10.420.10:FF:000007">
    <property type="entry name" value="Peroxidase"/>
    <property type="match status" value="1"/>
</dbReference>
<evidence type="ECO:0000256" key="4">
    <source>
        <dbReference type="ARBA" id="ARBA00022617"/>
    </source>
</evidence>
<keyword evidence="19" id="KW-1185">Reference proteome</keyword>
<feature type="site" description="Transition state stabilizer" evidence="14">
    <location>
        <position position="86"/>
    </location>
</feature>
<evidence type="ECO:0000313" key="18">
    <source>
        <dbReference type="EMBL" id="KAJ0972260.1"/>
    </source>
</evidence>
<dbReference type="GO" id="GO:0140825">
    <property type="term" value="F:lactoperoxidase activity"/>
    <property type="evidence" value="ECO:0007669"/>
    <property type="project" value="UniProtKB-EC"/>
</dbReference>
<dbReference type="InterPro" id="IPR033905">
    <property type="entry name" value="Secretory_peroxidase"/>
</dbReference>
<proteinExistence type="inferred from homology"/>
<dbReference type="PRINTS" id="PR00458">
    <property type="entry name" value="PEROXIDASE"/>
</dbReference>
<keyword evidence="9 13" id="KW-0408">Iron</keyword>
<evidence type="ECO:0000256" key="10">
    <source>
        <dbReference type="ARBA" id="ARBA00023157"/>
    </source>
</evidence>
<keyword evidence="10 15" id="KW-1015">Disulfide bond</keyword>
<evidence type="ECO:0000256" key="8">
    <source>
        <dbReference type="ARBA" id="ARBA00023002"/>
    </source>
</evidence>
<comment type="caution">
    <text evidence="18">The sequence shown here is derived from an EMBL/GenBank/DDBJ whole genome shotgun (WGS) entry which is preliminary data.</text>
</comment>
<keyword evidence="16" id="KW-0964">Secreted</keyword>
<evidence type="ECO:0000256" key="16">
    <source>
        <dbReference type="RuleBase" id="RU362060"/>
    </source>
</evidence>
<reference evidence="18" key="1">
    <citation type="submission" date="2021-03" db="EMBL/GenBank/DDBJ databases">
        <authorList>
            <person name="Li Z."/>
            <person name="Yang C."/>
        </authorList>
    </citation>
    <scope>NUCLEOTIDE SEQUENCE</scope>
    <source>
        <strain evidence="18">Dzin_1.0</strain>
        <tissue evidence="18">Leaf</tissue>
    </source>
</reference>
<gene>
    <name evidence="18" type="ORF">J5N97_020219</name>
</gene>
<dbReference type="Gene3D" id="1.10.420.10">
    <property type="entry name" value="Peroxidase, domain 2"/>
    <property type="match status" value="1"/>
</dbReference>
<evidence type="ECO:0000256" key="15">
    <source>
        <dbReference type="PIRSR" id="PIRSR600823-5"/>
    </source>
</evidence>
<evidence type="ECO:0000256" key="11">
    <source>
        <dbReference type="ARBA" id="ARBA00023324"/>
    </source>
</evidence>
<dbReference type="AlphaFoldDB" id="A0A9D5CG28"/>
<feature type="domain" description="Plant heme peroxidase family profile" evidence="17">
    <location>
        <begin position="47"/>
        <end position="349"/>
    </location>
</feature>
<keyword evidence="8 16" id="KW-0560">Oxidoreductase</keyword>
<feature type="binding site" evidence="13">
    <location>
        <position position="100"/>
    </location>
    <ligand>
        <name>Ca(2+)</name>
        <dbReference type="ChEBI" id="CHEBI:29108"/>
        <label>1</label>
    </ligand>
</feature>
<feature type="binding site" evidence="13">
    <location>
        <position position="212"/>
    </location>
    <ligand>
        <name>Ca(2+)</name>
        <dbReference type="ChEBI" id="CHEBI:29108"/>
        <label>2</label>
    </ligand>
</feature>
<dbReference type="PANTHER" id="PTHR31235">
    <property type="entry name" value="PEROXIDASE 25-RELATED"/>
    <property type="match status" value="1"/>
</dbReference>
<dbReference type="GO" id="GO:0006979">
    <property type="term" value="P:response to oxidative stress"/>
    <property type="evidence" value="ECO:0007669"/>
    <property type="project" value="UniProtKB-UniRule"/>
</dbReference>
<feature type="binding site" evidence="13">
    <location>
        <position position="270"/>
    </location>
    <ligand>
        <name>Ca(2+)</name>
        <dbReference type="ChEBI" id="CHEBI:29108"/>
        <label>2</label>
    </ligand>
</feature>
<feature type="binding site" evidence="13">
    <location>
        <position position="98"/>
    </location>
    <ligand>
        <name>Ca(2+)</name>
        <dbReference type="ChEBI" id="CHEBI:29108"/>
        <label>1</label>
    </ligand>
</feature>
<feature type="disulfide bond" evidence="15">
    <location>
        <begin position="141"/>
        <end position="345"/>
    </location>
</feature>
<feature type="binding site" description="axial binding residue" evidence="13">
    <location>
        <position position="211"/>
    </location>
    <ligand>
        <name>heme b</name>
        <dbReference type="ChEBI" id="CHEBI:60344"/>
    </ligand>
    <ligandPart>
        <name>Fe</name>
        <dbReference type="ChEBI" id="CHEBI:18248"/>
    </ligandPart>
</feature>
<dbReference type="CDD" id="cd00693">
    <property type="entry name" value="secretory_peroxidase"/>
    <property type="match status" value="1"/>
</dbReference>
<dbReference type="OrthoDB" id="2113341at2759"/>
<feature type="binding site" evidence="12">
    <location>
        <position position="181"/>
    </location>
    <ligand>
        <name>substrate</name>
    </ligand>
</feature>
<evidence type="ECO:0000256" key="14">
    <source>
        <dbReference type="PIRSR" id="PIRSR600823-4"/>
    </source>
</evidence>
<comment type="cofactor">
    <cofactor evidence="13 16">
        <name>Ca(2+)</name>
        <dbReference type="ChEBI" id="CHEBI:29108"/>
    </cofactor>
    <text evidence="13 16">Binds 2 calcium ions per subunit.</text>
</comment>
<comment type="subcellular location">
    <subcellularLocation>
        <location evidence="16">Secreted</location>
    </subcellularLocation>
</comment>
<feature type="binding site" evidence="13">
    <location>
        <position position="109"/>
    </location>
    <ligand>
        <name>Ca(2+)</name>
        <dbReference type="ChEBI" id="CHEBI:29108"/>
        <label>1</label>
    </ligand>
</feature>
<feature type="disulfide bond" evidence="15">
    <location>
        <begin position="92"/>
        <end position="97"/>
    </location>
</feature>
<dbReference type="InterPro" id="IPR000823">
    <property type="entry name" value="Peroxidase_pln"/>
</dbReference>
<evidence type="ECO:0000256" key="7">
    <source>
        <dbReference type="ARBA" id="ARBA00022837"/>
    </source>
</evidence>
<dbReference type="GO" id="GO:0020037">
    <property type="term" value="F:heme binding"/>
    <property type="evidence" value="ECO:0007669"/>
    <property type="project" value="UniProtKB-UniRule"/>
</dbReference>